<dbReference type="AlphaFoldDB" id="A0A0K9P161"/>
<name>A0A0K9P161_ZOSMR</name>
<keyword evidence="9 15" id="KW-0472">Membrane</keyword>
<evidence type="ECO:0000256" key="5">
    <source>
        <dbReference type="ARBA" id="ARBA00022679"/>
    </source>
</evidence>
<evidence type="ECO:0000256" key="4">
    <source>
        <dbReference type="ARBA" id="ARBA00022676"/>
    </source>
</evidence>
<dbReference type="Proteomes" id="UP000036987">
    <property type="component" value="Unassembled WGS sequence"/>
</dbReference>
<keyword evidence="8 15" id="KW-1133">Transmembrane helix</keyword>
<keyword evidence="6 15" id="KW-0812">Transmembrane</keyword>
<keyword evidence="4 16" id="KW-0328">Glycosyltransferase</keyword>
<dbReference type="CDD" id="cd11299">
    <property type="entry name" value="O-FucT_plant"/>
    <property type="match status" value="1"/>
</dbReference>
<comment type="subcellular location">
    <subcellularLocation>
        <location evidence="1">Membrane</location>
        <topology evidence="1">Single-pass type II membrane protein</topology>
    </subcellularLocation>
</comment>
<dbReference type="GO" id="GO:0005737">
    <property type="term" value="C:cytoplasm"/>
    <property type="evidence" value="ECO:0000318"/>
    <property type="project" value="GO_Central"/>
</dbReference>
<dbReference type="GO" id="GO:0016020">
    <property type="term" value="C:membrane"/>
    <property type="evidence" value="ECO:0007669"/>
    <property type="project" value="UniProtKB-SubCell"/>
</dbReference>
<comment type="similarity">
    <text evidence="3">Belongs to the glycosyltransferase GT106 family.</text>
</comment>
<dbReference type="OrthoDB" id="2015856at2759"/>
<evidence type="ECO:0000256" key="14">
    <source>
        <dbReference type="SAM" id="MobiDB-lite"/>
    </source>
</evidence>
<dbReference type="PANTHER" id="PTHR31741">
    <property type="entry name" value="OS02G0726500 PROTEIN-RELATED"/>
    <property type="match status" value="1"/>
</dbReference>
<comment type="pathway">
    <text evidence="2">Glycan metabolism.</text>
</comment>
<evidence type="ECO:0000313" key="17">
    <source>
        <dbReference type="Proteomes" id="UP000036987"/>
    </source>
</evidence>
<organism evidence="16 17">
    <name type="scientific">Zostera marina</name>
    <name type="common">Eelgrass</name>
    <dbReference type="NCBI Taxonomy" id="29655"/>
    <lineage>
        <taxon>Eukaryota</taxon>
        <taxon>Viridiplantae</taxon>
        <taxon>Streptophyta</taxon>
        <taxon>Embryophyta</taxon>
        <taxon>Tracheophyta</taxon>
        <taxon>Spermatophyta</taxon>
        <taxon>Magnoliopsida</taxon>
        <taxon>Liliopsida</taxon>
        <taxon>Zosteraceae</taxon>
        <taxon>Zostera</taxon>
    </lineage>
</organism>
<keyword evidence="7" id="KW-0735">Signal-anchor</keyword>
<dbReference type="InterPro" id="IPR024709">
    <property type="entry name" value="FucosylTrfase_pln"/>
</dbReference>
<evidence type="ECO:0000256" key="6">
    <source>
        <dbReference type="ARBA" id="ARBA00022692"/>
    </source>
</evidence>
<keyword evidence="5 16" id="KW-0808">Transferase</keyword>
<dbReference type="EMBL" id="LFYR01001429">
    <property type="protein sequence ID" value="KMZ61972.1"/>
    <property type="molecule type" value="Genomic_DNA"/>
</dbReference>
<evidence type="ECO:0000256" key="1">
    <source>
        <dbReference type="ARBA" id="ARBA00004606"/>
    </source>
</evidence>
<evidence type="ECO:0000256" key="7">
    <source>
        <dbReference type="ARBA" id="ARBA00022968"/>
    </source>
</evidence>
<dbReference type="FunFam" id="3.40.50.11350:FF:000011">
    <property type="entry name" value="O-fucosyltransferase 28"/>
    <property type="match status" value="1"/>
</dbReference>
<proteinExistence type="inferred from homology"/>
<evidence type="ECO:0000256" key="13">
    <source>
        <dbReference type="ARBA" id="ARBA00030350"/>
    </source>
</evidence>
<gene>
    <name evidence="16" type="ORF">ZOSMA_49G00410</name>
</gene>
<feature type="transmembrane region" description="Helical" evidence="15">
    <location>
        <begin position="115"/>
        <end position="141"/>
    </location>
</feature>
<evidence type="ECO:0000256" key="2">
    <source>
        <dbReference type="ARBA" id="ARBA00004881"/>
    </source>
</evidence>
<evidence type="ECO:0000313" key="16">
    <source>
        <dbReference type="EMBL" id="KMZ61972.1"/>
    </source>
</evidence>
<comment type="caution">
    <text evidence="16">The sequence shown here is derived from an EMBL/GenBank/DDBJ whole genome shotgun (WGS) entry which is preliminary data.</text>
</comment>
<evidence type="ECO:0000256" key="10">
    <source>
        <dbReference type="ARBA" id="ARBA00023180"/>
    </source>
</evidence>
<evidence type="ECO:0000256" key="12">
    <source>
        <dbReference type="ARBA" id="ARBA00023277"/>
    </source>
</evidence>
<dbReference type="GO" id="GO:0016757">
    <property type="term" value="F:glycosyltransferase activity"/>
    <property type="evidence" value="ECO:0007669"/>
    <property type="project" value="UniProtKB-KW"/>
</dbReference>
<evidence type="ECO:0000256" key="3">
    <source>
        <dbReference type="ARBA" id="ARBA00007737"/>
    </source>
</evidence>
<reference evidence="17" key="1">
    <citation type="journal article" date="2016" name="Nature">
        <title>The genome of the seagrass Zostera marina reveals angiosperm adaptation to the sea.</title>
        <authorList>
            <person name="Olsen J.L."/>
            <person name="Rouze P."/>
            <person name="Verhelst B."/>
            <person name="Lin Y.-C."/>
            <person name="Bayer T."/>
            <person name="Collen J."/>
            <person name="Dattolo E."/>
            <person name="De Paoli E."/>
            <person name="Dittami S."/>
            <person name="Maumus F."/>
            <person name="Michel G."/>
            <person name="Kersting A."/>
            <person name="Lauritano C."/>
            <person name="Lohaus R."/>
            <person name="Toepel M."/>
            <person name="Tonon T."/>
            <person name="Vanneste K."/>
            <person name="Amirebrahimi M."/>
            <person name="Brakel J."/>
            <person name="Bostroem C."/>
            <person name="Chovatia M."/>
            <person name="Grimwood J."/>
            <person name="Jenkins J.W."/>
            <person name="Jueterbock A."/>
            <person name="Mraz A."/>
            <person name="Stam W.T."/>
            <person name="Tice H."/>
            <person name="Bornberg-Bauer E."/>
            <person name="Green P.J."/>
            <person name="Pearson G.A."/>
            <person name="Procaccini G."/>
            <person name="Duarte C.M."/>
            <person name="Schmutz J."/>
            <person name="Reusch T.B.H."/>
            <person name="Van de Peer Y."/>
        </authorList>
    </citation>
    <scope>NUCLEOTIDE SEQUENCE [LARGE SCALE GENOMIC DNA]</scope>
    <source>
        <strain evidence="17">cv. Finnish</strain>
    </source>
</reference>
<evidence type="ECO:0000256" key="15">
    <source>
        <dbReference type="SAM" id="Phobius"/>
    </source>
</evidence>
<protein>
    <recommendedName>
        <fullName evidence="13">O-fucosyltransferase family protein</fullName>
    </recommendedName>
</protein>
<keyword evidence="11" id="KW-0294">Fucose metabolism</keyword>
<accession>A0A0K9P161</accession>
<dbReference type="InterPro" id="IPR019378">
    <property type="entry name" value="GDP-Fuc_O-FucTrfase"/>
</dbReference>
<keyword evidence="17" id="KW-1185">Reference proteome</keyword>
<sequence length="614" mass="69425">MGSSTKQPKNNRRMAGEAVEGGGGGETTVALSKRVMSPRRTQSITRRNHSFKRNQDIEVQISNSPRSASVAPCPSPSNATAVWVSASPRKDNGRGFLLRKGRCGWERKRWNLGDLFFLFYFCAVLFMLVFVTIWAATGLFFGGAHQDMIPSSINSEGSEQTVGDEQKDFQRKSLLGISSNTLELSGIWANKNNAKFSQCIDTPKTKRDLGAETNGYIMVKANGGLNQMRFGICDTVAIAKMLKATLVLPSLDHKSYWADESGFKHLFDWKHFVETLKNDINIVEQVPESHSNIQPFVKTTVSWSKAHYYKTEVLPLLKKHKVVYFTHTDSRLANNGLPSSIQKLRCRVNYRALRYSSSIEQLGSTLVSRMREKGRPYVALHLRYEKDMLAFTGCSHNLTIEEGDELRQMRYEVSHWKEKEIDGSERRKMGGCPLTPRETTLLLKGLGFTSDTRIYLVAGESYGSGSMRYLRDEFPNIVSHSSVSTAQEIKPLANHQNMLAGLDYVVALESDVFIYTYDGNMAKAVRGHRQFDNFKKTINPSSLKFVKLVDELDDGKISWDRFAAKVKKLHKNRNGEPYLRESGDSPKLEESFYSNPLPGCMCEQYSSEYKTIHR</sequence>
<keyword evidence="10" id="KW-0325">Glycoprotein</keyword>
<dbReference type="PANTHER" id="PTHR31741:SF8">
    <property type="entry name" value="O-FUCOSYLTRANSFERASE 35"/>
    <property type="match status" value="1"/>
</dbReference>
<feature type="region of interest" description="Disordered" evidence="14">
    <location>
        <begin position="1"/>
        <end position="49"/>
    </location>
</feature>
<evidence type="ECO:0000256" key="8">
    <source>
        <dbReference type="ARBA" id="ARBA00022989"/>
    </source>
</evidence>
<dbReference type="Pfam" id="PF10250">
    <property type="entry name" value="O-FucT"/>
    <property type="match status" value="1"/>
</dbReference>
<evidence type="ECO:0000256" key="11">
    <source>
        <dbReference type="ARBA" id="ARBA00023253"/>
    </source>
</evidence>
<evidence type="ECO:0000256" key="9">
    <source>
        <dbReference type="ARBA" id="ARBA00023136"/>
    </source>
</evidence>
<dbReference type="GO" id="GO:0006004">
    <property type="term" value="P:fucose metabolic process"/>
    <property type="evidence" value="ECO:0007669"/>
    <property type="project" value="UniProtKB-KW"/>
</dbReference>
<keyword evidence="12" id="KW-0119">Carbohydrate metabolism</keyword>